<accession>A0A5C7IPR0</accession>
<protein>
    <submittedName>
        <fullName evidence="2">Uncharacterized protein</fullName>
    </submittedName>
</protein>
<dbReference type="AlphaFoldDB" id="A0A5C7IPR0"/>
<dbReference type="EMBL" id="VAHF01000002">
    <property type="protein sequence ID" value="TXG71225.1"/>
    <property type="molecule type" value="Genomic_DNA"/>
</dbReference>
<keyword evidence="3" id="KW-1185">Reference proteome</keyword>
<organism evidence="2 3">
    <name type="scientific">Acer yangbiense</name>
    <dbReference type="NCBI Taxonomy" id="1000413"/>
    <lineage>
        <taxon>Eukaryota</taxon>
        <taxon>Viridiplantae</taxon>
        <taxon>Streptophyta</taxon>
        <taxon>Embryophyta</taxon>
        <taxon>Tracheophyta</taxon>
        <taxon>Spermatophyta</taxon>
        <taxon>Magnoliopsida</taxon>
        <taxon>eudicotyledons</taxon>
        <taxon>Gunneridae</taxon>
        <taxon>Pentapetalae</taxon>
        <taxon>rosids</taxon>
        <taxon>malvids</taxon>
        <taxon>Sapindales</taxon>
        <taxon>Sapindaceae</taxon>
        <taxon>Hippocastanoideae</taxon>
        <taxon>Acereae</taxon>
        <taxon>Acer</taxon>
    </lineage>
</organism>
<evidence type="ECO:0000256" key="1">
    <source>
        <dbReference type="SAM" id="MobiDB-lite"/>
    </source>
</evidence>
<dbReference type="PANTHER" id="PTHR35751:SF3">
    <property type="entry name" value="OS06G0530200 PROTEIN"/>
    <property type="match status" value="1"/>
</dbReference>
<gene>
    <name evidence="2" type="ORF">EZV62_006160</name>
</gene>
<feature type="region of interest" description="Disordered" evidence="1">
    <location>
        <begin position="52"/>
        <end position="76"/>
    </location>
</feature>
<evidence type="ECO:0000313" key="2">
    <source>
        <dbReference type="EMBL" id="TXG71225.1"/>
    </source>
</evidence>
<dbReference type="OrthoDB" id="1863475at2759"/>
<sequence length="100" mass="10942">MLTRASVPISILLDGLSYIISISYRKYDCPRTGTKAVSTKENTHKILNSRTSSDVPAAPINTAEGGKASLQPKRTPVSEREIEAILVKQMQENVDQSVLI</sequence>
<proteinExistence type="predicted"/>
<evidence type="ECO:0000313" key="3">
    <source>
        <dbReference type="Proteomes" id="UP000323000"/>
    </source>
</evidence>
<reference evidence="3" key="1">
    <citation type="journal article" date="2019" name="Gigascience">
        <title>De novo genome assembly of the endangered Acer yangbiense, a plant species with extremely small populations endemic to Yunnan Province, China.</title>
        <authorList>
            <person name="Yang J."/>
            <person name="Wariss H.M."/>
            <person name="Tao L."/>
            <person name="Zhang R."/>
            <person name="Yun Q."/>
            <person name="Hollingsworth P."/>
            <person name="Dao Z."/>
            <person name="Luo G."/>
            <person name="Guo H."/>
            <person name="Ma Y."/>
            <person name="Sun W."/>
        </authorList>
    </citation>
    <scope>NUCLEOTIDE SEQUENCE [LARGE SCALE GENOMIC DNA]</scope>
    <source>
        <strain evidence="3">cv. Malutang</strain>
    </source>
</reference>
<name>A0A5C7IPR0_9ROSI</name>
<dbReference type="PANTHER" id="PTHR35751">
    <property type="match status" value="1"/>
</dbReference>
<dbReference type="Proteomes" id="UP000323000">
    <property type="component" value="Chromosome 2"/>
</dbReference>
<comment type="caution">
    <text evidence="2">The sequence shown here is derived from an EMBL/GenBank/DDBJ whole genome shotgun (WGS) entry which is preliminary data.</text>
</comment>